<accession>A0AAE0B6S5</accession>
<dbReference type="PANTHER" id="PTHR34365">
    <property type="entry name" value="ENOLASE (DUF1399)"/>
    <property type="match status" value="1"/>
</dbReference>
<dbReference type="InterPro" id="IPR057518">
    <property type="entry name" value="GRDP_C"/>
</dbReference>
<feature type="domain" description="GRPD C-terminal" evidence="2">
    <location>
        <begin position="476"/>
        <end position="609"/>
    </location>
</feature>
<dbReference type="Pfam" id="PF25335">
    <property type="entry name" value="GRDP_C"/>
    <property type="match status" value="1"/>
</dbReference>
<evidence type="ECO:0000259" key="1">
    <source>
        <dbReference type="Pfam" id="PF25334"/>
    </source>
</evidence>
<proteinExistence type="predicted"/>
<dbReference type="InterPro" id="IPR057458">
    <property type="entry name" value="GRDP_C2"/>
</dbReference>
<organism evidence="3 4">
    <name type="scientific">Dipteronia sinensis</name>
    <dbReference type="NCBI Taxonomy" id="43782"/>
    <lineage>
        <taxon>Eukaryota</taxon>
        <taxon>Viridiplantae</taxon>
        <taxon>Streptophyta</taxon>
        <taxon>Embryophyta</taxon>
        <taxon>Tracheophyta</taxon>
        <taxon>Spermatophyta</taxon>
        <taxon>Magnoliopsida</taxon>
        <taxon>eudicotyledons</taxon>
        <taxon>Gunneridae</taxon>
        <taxon>Pentapetalae</taxon>
        <taxon>rosids</taxon>
        <taxon>malvids</taxon>
        <taxon>Sapindales</taxon>
        <taxon>Sapindaceae</taxon>
        <taxon>Hippocastanoideae</taxon>
        <taxon>Acereae</taxon>
        <taxon>Dipteronia</taxon>
    </lineage>
</organism>
<evidence type="ECO:0000313" key="3">
    <source>
        <dbReference type="EMBL" id="KAK3231116.1"/>
    </source>
</evidence>
<dbReference type="Pfam" id="PF25334">
    <property type="entry name" value="C2_GRDP"/>
    <property type="match status" value="1"/>
</dbReference>
<dbReference type="PANTHER" id="PTHR34365:SF15">
    <property type="entry name" value="GLYCINE-RICH DOMAIN-CONTAINING PROTEIN 1"/>
    <property type="match status" value="1"/>
</dbReference>
<dbReference type="EMBL" id="JANJYJ010000001">
    <property type="protein sequence ID" value="KAK3231116.1"/>
    <property type="molecule type" value="Genomic_DNA"/>
</dbReference>
<evidence type="ECO:0008006" key="5">
    <source>
        <dbReference type="Google" id="ProtNLM"/>
    </source>
</evidence>
<dbReference type="AlphaFoldDB" id="A0AAE0B6S5"/>
<protein>
    <recommendedName>
        <fullName evidence="5">Glycine-rich protein</fullName>
    </recommendedName>
</protein>
<dbReference type="InterPro" id="IPR009836">
    <property type="entry name" value="GRDP-like"/>
</dbReference>
<comment type="caution">
    <text evidence="3">The sequence shown here is derived from an EMBL/GenBank/DDBJ whole genome shotgun (WGS) entry which is preliminary data.</text>
</comment>
<reference evidence="3" key="1">
    <citation type="journal article" date="2023" name="Plant J.">
        <title>Genome sequences and population genomics provide insights into the demographic history, inbreeding, and mutation load of two 'living fossil' tree species of Dipteronia.</title>
        <authorList>
            <person name="Feng Y."/>
            <person name="Comes H.P."/>
            <person name="Chen J."/>
            <person name="Zhu S."/>
            <person name="Lu R."/>
            <person name="Zhang X."/>
            <person name="Li P."/>
            <person name="Qiu J."/>
            <person name="Olsen K.M."/>
            <person name="Qiu Y."/>
        </authorList>
    </citation>
    <scope>NUCLEOTIDE SEQUENCE</scope>
    <source>
        <strain evidence="3">NBL</strain>
    </source>
</reference>
<feature type="domain" description="GRDP C2" evidence="1">
    <location>
        <begin position="324"/>
        <end position="450"/>
    </location>
</feature>
<dbReference type="Pfam" id="PF07173">
    <property type="entry name" value="GRDP-like"/>
    <property type="match status" value="1"/>
</dbReference>
<gene>
    <name evidence="3" type="ORF">Dsin_002997</name>
</gene>
<evidence type="ECO:0000259" key="2">
    <source>
        <dbReference type="Pfam" id="PF25335"/>
    </source>
</evidence>
<evidence type="ECO:0000313" key="4">
    <source>
        <dbReference type="Proteomes" id="UP001281410"/>
    </source>
</evidence>
<name>A0AAE0B6S5_9ROSI</name>
<sequence>MERKQKIEWHKAQKIVISEDLVAAAKQQLRLLAEVDKNRCLYDGPILDRAIYRYKNCWLPLVAKYTKSNVTEGPLVAPLDCEWIWHCHRLNPVRYKADSEEFYGKILGNQDVVSSVQGVSKRQTEEIWKRMYPNEPYELDMSTQFADNAAEIPSGTPKTTKYDLHSAVKRQGSFFYQVSRPHMKDDLFLEGALARYKGFLHLIRRNMERGIRRFCVPTYDIDLIWHSHQLQPVSYSKDLVTLLGKVLEHDDTDSDRTKGKKLDTGYCDTTKQWEETFGFKYWRAGAMYRGNAPSPLTINLSQLGTMSRKVVPCNDYDNMIKLPEKMFVEVMAEIVTVKNLPAGHRESFFVTFSKKQSDPIFNAKRKLSISSETGRKEVALFSCEPTGELVFELISYSPSKTELVGTVSISLQDFMNSGSELWIEKWFQLVQNSGVVCSKPIDLRIALSFTSPIPAPYVLQLAPPGRFRQAKGWAYIVDEAGNEVFKIQMSDSIYVKETKTCLARKEVIGMTLSGETCVLAEFSDAGWSLMNSNWLCQLQNKFSETEDIYELTGSRKVIIFPGRKLEFELNNCENRKVEQNFMTAVEFSKENPHGKAVALLNLKSGSLKVNEKWLLLPGILLAFILSSDGSLREKGFGGTVNGVGVLAEDHNKNGNYVDEKMVKSSGCYSSCGGHGNYSSCSSCGSCGGGCGGNYADEKKVKSSGCSGPCGYPEECVGNYDHQKMVKSSGCFGPCGGHGGCSSCSSCSSCSNCGGGCGAEVEECVGNYDNEKMVKSSGCYGPCGGHGGCSSCGSCGGGCRAETANEAVAA</sequence>
<keyword evidence="4" id="KW-1185">Reference proteome</keyword>
<dbReference type="Proteomes" id="UP001281410">
    <property type="component" value="Unassembled WGS sequence"/>
</dbReference>